<proteinExistence type="predicted"/>
<dbReference type="PANTHER" id="PTHR19871:SF14">
    <property type="entry name" value="DUF4062 DOMAIN-CONTAINING PROTEIN"/>
    <property type="match status" value="1"/>
</dbReference>
<dbReference type="AlphaFoldDB" id="A0A1I8F5A2"/>
<name>A0A1I8F5A2_9PLAT</name>
<organism evidence="1 2">
    <name type="scientific">Macrostomum lignano</name>
    <dbReference type="NCBI Taxonomy" id="282301"/>
    <lineage>
        <taxon>Eukaryota</taxon>
        <taxon>Metazoa</taxon>
        <taxon>Spiralia</taxon>
        <taxon>Lophotrochozoa</taxon>
        <taxon>Platyhelminthes</taxon>
        <taxon>Rhabditophora</taxon>
        <taxon>Macrostomorpha</taxon>
        <taxon>Macrostomida</taxon>
        <taxon>Macrostomidae</taxon>
        <taxon>Macrostomum</taxon>
    </lineage>
</organism>
<accession>A0A1I8F5A2</accession>
<dbReference type="PANTHER" id="PTHR19871">
    <property type="entry name" value="BETA TRANSDUCIN-RELATED PROTEIN"/>
    <property type="match status" value="1"/>
</dbReference>
<evidence type="ECO:0000313" key="1">
    <source>
        <dbReference type="Proteomes" id="UP000095280"/>
    </source>
</evidence>
<reference evidence="2" key="1">
    <citation type="submission" date="2016-11" db="UniProtKB">
        <authorList>
            <consortium name="WormBaseParasite"/>
        </authorList>
    </citation>
    <scope>IDENTIFICATION</scope>
</reference>
<dbReference type="Proteomes" id="UP000095280">
    <property type="component" value="Unplaced"/>
</dbReference>
<dbReference type="WBParaSite" id="maker-unitig_21069-snap-gene-0.2-mRNA-1">
    <property type="protein sequence ID" value="maker-unitig_21069-snap-gene-0.2-mRNA-1"/>
    <property type="gene ID" value="maker-unitig_21069-snap-gene-0.2"/>
</dbReference>
<protein>
    <submittedName>
        <fullName evidence="2">NACHT domain-containing protein</fullName>
    </submittedName>
</protein>
<keyword evidence="1" id="KW-1185">Reference proteome</keyword>
<dbReference type="InterPro" id="IPR052752">
    <property type="entry name" value="NACHT-WD_repeat"/>
</dbReference>
<sequence>MSPEWPSGRCLFAASPAMGKTSLLAQCVAMTTEQWCPPSEGVSVVFRYLGTSAMSYHIGDLLLSLLDQLQLLYGLPVDEEATESSILLCRYFPQYLNSLCQGPLAPGSGSALLLLLDSLDQLSPVMAPTRWPGYPESARPAFAWCSPRYRPPRSGSRPTASCWS</sequence>
<evidence type="ECO:0000313" key="2">
    <source>
        <dbReference type="WBParaSite" id="maker-unitig_21069-snap-gene-0.2-mRNA-1"/>
    </source>
</evidence>